<evidence type="ECO:0000256" key="3">
    <source>
        <dbReference type="ARBA" id="ARBA00023125"/>
    </source>
</evidence>
<evidence type="ECO:0000256" key="1">
    <source>
        <dbReference type="ARBA" id="ARBA00010923"/>
    </source>
</evidence>
<keyword evidence="2" id="KW-0680">Restriction system</keyword>
<evidence type="ECO:0000256" key="2">
    <source>
        <dbReference type="ARBA" id="ARBA00022747"/>
    </source>
</evidence>
<comment type="similarity">
    <text evidence="1">Belongs to the type-I restriction system S methylase family.</text>
</comment>
<organism evidence="5 6">
    <name type="scientific">Pseudomonas monsensis</name>
    <dbReference type="NCBI Taxonomy" id="2745509"/>
    <lineage>
        <taxon>Bacteria</taxon>
        <taxon>Pseudomonadati</taxon>
        <taxon>Pseudomonadota</taxon>
        <taxon>Gammaproteobacteria</taxon>
        <taxon>Pseudomonadales</taxon>
        <taxon>Pseudomonadaceae</taxon>
        <taxon>Pseudomonas</taxon>
    </lineage>
</organism>
<sequence>MTPRVYLSEVAQINPRLPRGANEEQEVSFLAMASISEDGKVLGQETRILGETKKGYTYFERGDILLAKITPCFENGKAALVYDLEHPIGFGSTEFHVLRPDTERLNAQYLFYLLWSDRFRFLGQKVMKGAAGHKRVPADFLSNFEIPLPSLEDQARIANLFGKVDVLIAQRKQSLCELDELLKSVFLDMFGDPVRNEKGWHVQNCDKAVLDISSGTSYGGEDRAFVGPDEVGVLKISAVTKGSFDPEEYKVVNPAQITKSLRFVKRGDFLFSRANTVGLVAACCIVPQDYTRLFLPDKLWVLSLNAELVTPQFFNYLLKNARYRSIVRNLASGGHDSMLNISMKKFMTLGIPCPPIDLQNQFSVIVEKIEGIKSRYQQGLADLQTLYRTLIQKLFMGELDLSRLPMPSIEPKEDKSVVTEPLQAHSEEGFAIHLPDSDNLRDALHNPQAREALIAQWLEVYSDQIDEIPFSVERFMRAAQARLADFHPDDDFELDAKDYESIKTWVFEALANGRLKQSRDITGHDKKGKPIFGNRIQLKAGQA</sequence>
<dbReference type="PANTHER" id="PTHR30408">
    <property type="entry name" value="TYPE-1 RESTRICTION ENZYME ECOKI SPECIFICITY PROTEIN"/>
    <property type="match status" value="1"/>
</dbReference>
<keyword evidence="6" id="KW-1185">Reference proteome</keyword>
<keyword evidence="3" id="KW-0238">DNA-binding</keyword>
<gene>
    <name evidence="5" type="ORF">NQF78_15780</name>
</gene>
<dbReference type="Pfam" id="PF01420">
    <property type="entry name" value="Methylase_S"/>
    <property type="match status" value="1"/>
</dbReference>
<reference evidence="5 6" key="1">
    <citation type="submission" date="2022-07" db="EMBL/GenBank/DDBJ databases">
        <title>Characterization of plant growth promoting rhizobacteria (PGPR) for use as bioinoculants in agriculture.</title>
        <authorList>
            <person name="Hassen A.I."/>
            <person name="Pierneef R."/>
        </authorList>
    </citation>
    <scope>NUCLEOTIDE SEQUENCE [LARGE SCALE GENOMIC DNA]</scope>
    <source>
        <strain evidence="5 6">SARCC-3054</strain>
    </source>
</reference>
<feature type="domain" description="Type I restriction modification DNA specificity" evidence="4">
    <location>
        <begin position="7"/>
        <end position="173"/>
    </location>
</feature>
<dbReference type="GO" id="GO:0004519">
    <property type="term" value="F:endonuclease activity"/>
    <property type="evidence" value="ECO:0007669"/>
    <property type="project" value="UniProtKB-KW"/>
</dbReference>
<dbReference type="GO" id="GO:0016787">
    <property type="term" value="F:hydrolase activity"/>
    <property type="evidence" value="ECO:0007669"/>
    <property type="project" value="UniProtKB-KW"/>
</dbReference>
<dbReference type="EC" id="3.1.21.-" evidence="5"/>
<dbReference type="Proteomes" id="UP001207830">
    <property type="component" value="Unassembled WGS sequence"/>
</dbReference>
<comment type="caution">
    <text evidence="5">The sequence shown here is derived from an EMBL/GenBank/DDBJ whole genome shotgun (WGS) entry which is preliminary data.</text>
</comment>
<dbReference type="CDD" id="cd17260">
    <property type="entry name" value="RMtype1_S_EcoEI-TRD1-CR1_like"/>
    <property type="match status" value="1"/>
</dbReference>
<name>A0ABT3YWB0_9PSED</name>
<keyword evidence="5" id="KW-0540">Nuclease</keyword>
<keyword evidence="5" id="KW-0378">Hydrolase</keyword>
<accession>A0ABT3YWB0</accession>
<dbReference type="Gene3D" id="3.90.220.20">
    <property type="entry name" value="DNA methylase specificity domains"/>
    <property type="match status" value="2"/>
</dbReference>
<dbReference type="PANTHER" id="PTHR30408:SF12">
    <property type="entry name" value="TYPE I RESTRICTION ENZYME MJAVIII SPECIFICITY SUBUNIT"/>
    <property type="match status" value="1"/>
</dbReference>
<protein>
    <submittedName>
        <fullName evidence="5">Restriction endonuclease subunit S</fullName>
        <ecNumber evidence="5">3.1.21.-</ecNumber>
    </submittedName>
</protein>
<dbReference type="InterPro" id="IPR044946">
    <property type="entry name" value="Restrct_endonuc_typeI_TRD_sf"/>
</dbReference>
<dbReference type="EMBL" id="JANIGP010000011">
    <property type="protein sequence ID" value="MCY0109781.1"/>
    <property type="molecule type" value="Genomic_DNA"/>
</dbReference>
<dbReference type="InterPro" id="IPR000055">
    <property type="entry name" value="Restrct_endonuc_typeI_TRD"/>
</dbReference>
<evidence type="ECO:0000313" key="6">
    <source>
        <dbReference type="Proteomes" id="UP001207830"/>
    </source>
</evidence>
<dbReference type="RefSeq" id="WP_267803194.1">
    <property type="nucleotide sequence ID" value="NZ_JANIGP010000011.1"/>
</dbReference>
<dbReference type="InterPro" id="IPR052021">
    <property type="entry name" value="Type-I_RS_S_subunit"/>
</dbReference>
<proteinExistence type="inferred from homology"/>
<evidence type="ECO:0000259" key="4">
    <source>
        <dbReference type="Pfam" id="PF01420"/>
    </source>
</evidence>
<dbReference type="SUPFAM" id="SSF116734">
    <property type="entry name" value="DNA methylase specificity domain"/>
    <property type="match status" value="2"/>
</dbReference>
<keyword evidence="5" id="KW-0255">Endonuclease</keyword>
<evidence type="ECO:0000313" key="5">
    <source>
        <dbReference type="EMBL" id="MCY0109781.1"/>
    </source>
</evidence>